<dbReference type="PROSITE" id="PS50893">
    <property type="entry name" value="ABC_TRANSPORTER_2"/>
    <property type="match status" value="1"/>
</dbReference>
<evidence type="ECO:0000313" key="11">
    <source>
        <dbReference type="Proteomes" id="UP000179129"/>
    </source>
</evidence>
<evidence type="ECO:0000256" key="8">
    <source>
        <dbReference type="ARBA" id="ARBA00023136"/>
    </source>
</evidence>
<proteinExistence type="inferred from homology"/>
<dbReference type="PANTHER" id="PTHR42711">
    <property type="entry name" value="ABC TRANSPORTER ATP-BINDING PROTEIN"/>
    <property type="match status" value="1"/>
</dbReference>
<dbReference type="Proteomes" id="UP000179129">
    <property type="component" value="Unassembled WGS sequence"/>
</dbReference>
<evidence type="ECO:0000313" key="10">
    <source>
        <dbReference type="EMBL" id="OGG04683.1"/>
    </source>
</evidence>
<dbReference type="InterPro" id="IPR003439">
    <property type="entry name" value="ABC_transporter-like_ATP-bd"/>
</dbReference>
<evidence type="ECO:0000256" key="5">
    <source>
        <dbReference type="ARBA" id="ARBA00022741"/>
    </source>
</evidence>
<keyword evidence="8" id="KW-0472">Membrane</keyword>
<keyword evidence="6" id="KW-0067">ATP-binding</keyword>
<keyword evidence="4" id="KW-1003">Cell membrane</keyword>
<evidence type="ECO:0000256" key="3">
    <source>
        <dbReference type="ARBA" id="ARBA00022448"/>
    </source>
</evidence>
<evidence type="ECO:0000256" key="1">
    <source>
        <dbReference type="ARBA" id="ARBA00004236"/>
    </source>
</evidence>
<dbReference type="InterPro" id="IPR050763">
    <property type="entry name" value="ABC_transporter_ATP-binding"/>
</dbReference>
<evidence type="ECO:0000259" key="9">
    <source>
        <dbReference type="PROSITE" id="PS50893"/>
    </source>
</evidence>
<dbReference type="InterPro" id="IPR027417">
    <property type="entry name" value="P-loop_NTPase"/>
</dbReference>
<feature type="domain" description="ABC transporter" evidence="9">
    <location>
        <begin position="7"/>
        <end position="237"/>
    </location>
</feature>
<keyword evidence="3" id="KW-0813">Transport</keyword>
<dbReference type="FunFam" id="3.40.50.300:FF:000589">
    <property type="entry name" value="ABC transporter, ATP-binding subunit"/>
    <property type="match status" value="1"/>
</dbReference>
<dbReference type="PROSITE" id="PS00211">
    <property type="entry name" value="ABC_TRANSPORTER_1"/>
    <property type="match status" value="1"/>
</dbReference>
<comment type="caution">
    <text evidence="10">The sequence shown here is derived from an EMBL/GenBank/DDBJ whole genome shotgun (WGS) entry which is preliminary data.</text>
</comment>
<dbReference type="InterPro" id="IPR003593">
    <property type="entry name" value="AAA+_ATPase"/>
</dbReference>
<dbReference type="GO" id="GO:0016887">
    <property type="term" value="F:ATP hydrolysis activity"/>
    <property type="evidence" value="ECO:0007669"/>
    <property type="project" value="InterPro"/>
</dbReference>
<dbReference type="InterPro" id="IPR017871">
    <property type="entry name" value="ABC_transporter-like_CS"/>
</dbReference>
<dbReference type="Gene3D" id="3.40.50.300">
    <property type="entry name" value="P-loop containing nucleotide triphosphate hydrolases"/>
    <property type="match status" value="1"/>
</dbReference>
<protein>
    <recommendedName>
        <fullName evidence="9">ABC transporter domain-containing protein</fullName>
    </recommendedName>
</protein>
<keyword evidence="5" id="KW-0547">Nucleotide-binding</keyword>
<dbReference type="GO" id="GO:0005886">
    <property type="term" value="C:plasma membrane"/>
    <property type="evidence" value="ECO:0007669"/>
    <property type="project" value="UniProtKB-SubCell"/>
</dbReference>
<name>A0A1F5YX70_9BACT</name>
<keyword evidence="7" id="KW-1278">Translocase</keyword>
<evidence type="ECO:0000256" key="2">
    <source>
        <dbReference type="ARBA" id="ARBA00005417"/>
    </source>
</evidence>
<reference evidence="10 11" key="1">
    <citation type="journal article" date="2016" name="Nat. Commun.">
        <title>Thousands of microbial genomes shed light on interconnected biogeochemical processes in an aquifer system.</title>
        <authorList>
            <person name="Anantharaman K."/>
            <person name="Brown C.T."/>
            <person name="Hug L.A."/>
            <person name="Sharon I."/>
            <person name="Castelle C.J."/>
            <person name="Probst A.J."/>
            <person name="Thomas B.C."/>
            <person name="Singh A."/>
            <person name="Wilkins M.J."/>
            <person name="Karaoz U."/>
            <person name="Brodie E.L."/>
            <person name="Williams K.H."/>
            <person name="Hubbard S.S."/>
            <person name="Banfield J.F."/>
        </authorList>
    </citation>
    <scope>NUCLEOTIDE SEQUENCE [LARGE SCALE GENOMIC DNA]</scope>
</reference>
<comment type="subcellular location">
    <subcellularLocation>
        <location evidence="1">Cell membrane</location>
    </subcellularLocation>
</comment>
<dbReference type="STRING" id="1817867.A3F83_14035"/>
<evidence type="ECO:0000256" key="4">
    <source>
        <dbReference type="ARBA" id="ARBA00022475"/>
    </source>
</evidence>
<organism evidence="10 11">
    <name type="scientific">Candidatus Glassbacteria bacterium RIFCSPLOWO2_12_FULL_58_11</name>
    <dbReference type="NCBI Taxonomy" id="1817867"/>
    <lineage>
        <taxon>Bacteria</taxon>
        <taxon>Candidatus Glassiibacteriota</taxon>
    </lineage>
</organism>
<gene>
    <name evidence="10" type="ORF">A3F83_14035</name>
</gene>
<dbReference type="AlphaFoldDB" id="A0A1F5YX70"/>
<dbReference type="EMBL" id="MFIX01000100">
    <property type="protein sequence ID" value="OGG04683.1"/>
    <property type="molecule type" value="Genomic_DNA"/>
</dbReference>
<accession>A0A1F5YX70</accession>
<dbReference type="Pfam" id="PF00005">
    <property type="entry name" value="ABC_tran"/>
    <property type="match status" value="1"/>
</dbReference>
<dbReference type="SMART" id="SM00382">
    <property type="entry name" value="AAA"/>
    <property type="match status" value="1"/>
</dbReference>
<comment type="similarity">
    <text evidence="2">Belongs to the ABC transporter superfamily.</text>
</comment>
<dbReference type="GO" id="GO:0005524">
    <property type="term" value="F:ATP binding"/>
    <property type="evidence" value="ECO:0007669"/>
    <property type="project" value="UniProtKB-KW"/>
</dbReference>
<dbReference type="SUPFAM" id="SSF52540">
    <property type="entry name" value="P-loop containing nucleoside triphosphate hydrolases"/>
    <property type="match status" value="1"/>
</dbReference>
<evidence type="ECO:0000256" key="7">
    <source>
        <dbReference type="ARBA" id="ARBA00022967"/>
    </source>
</evidence>
<dbReference type="PANTHER" id="PTHR42711:SF5">
    <property type="entry name" value="ABC TRANSPORTER ATP-BINDING PROTEIN NATA"/>
    <property type="match status" value="1"/>
</dbReference>
<sequence>MPGRPVIRARNLRKCFGELTAVDGIDFEVNAGECFGILGPNGAGKTSTMRMLYDFSPRTSGELEVFGLDPVTEGVRLRQVIGVVQQSNNLDFELTVRENLEVYGGYYGLRGRQLRERLAELLPFMELSDRAEARIKQLSGGMQRRLVILRALVHKPRLVIFDEPTTGLDPQARHQIWSVLRKLTGEGVTVVLTTHYMDEAERLCDRLVIMDRGKILHNGAPDRLIAEHLPRLVLEVGSRDLDGGWRESGLAFEHYGDRVFFMAGEESDFSRVPYLPGSRKGILRPANLEDLFLKLTGRTLIDE</sequence>
<evidence type="ECO:0000256" key="6">
    <source>
        <dbReference type="ARBA" id="ARBA00022840"/>
    </source>
</evidence>